<feature type="region of interest" description="Disordered" evidence="1">
    <location>
        <begin position="35"/>
        <end position="105"/>
    </location>
</feature>
<dbReference type="EMBL" id="QXDC01000004">
    <property type="protein sequence ID" value="RIA37129.1"/>
    <property type="molecule type" value="Genomic_DNA"/>
</dbReference>
<evidence type="ECO:0000313" key="2">
    <source>
        <dbReference type="EMBL" id="RIA37129.1"/>
    </source>
</evidence>
<comment type="caution">
    <text evidence="2">The sequence shown here is derived from an EMBL/GenBank/DDBJ whole genome shotgun (WGS) entry which is preliminary data.</text>
</comment>
<evidence type="ECO:0000313" key="3">
    <source>
        <dbReference type="Proteomes" id="UP000266568"/>
    </source>
</evidence>
<dbReference type="AlphaFoldDB" id="A0A397NNE2"/>
<accession>A0A397NNE2</accession>
<name>A0A397NNE2_9SPHN</name>
<feature type="compositionally biased region" description="Pro residues" evidence="1">
    <location>
        <begin position="49"/>
        <end position="69"/>
    </location>
</feature>
<protein>
    <submittedName>
        <fullName evidence="2">Uncharacterized protein</fullName>
    </submittedName>
</protein>
<gene>
    <name evidence="2" type="ORF">DFR49_3005</name>
</gene>
<reference evidence="2 3" key="1">
    <citation type="submission" date="2018-08" db="EMBL/GenBank/DDBJ databases">
        <title>Genomic Encyclopedia of Type Strains, Phase IV (KMG-IV): sequencing the most valuable type-strain genomes for metagenomic binning, comparative biology and taxonomic classification.</title>
        <authorList>
            <person name="Goeker M."/>
        </authorList>
    </citation>
    <scope>NUCLEOTIDE SEQUENCE [LARGE SCALE GENOMIC DNA]</scope>
    <source>
        <strain evidence="2 3">DSM 25527</strain>
    </source>
</reference>
<proteinExistence type="predicted"/>
<keyword evidence="3" id="KW-1185">Reference proteome</keyword>
<dbReference type="Proteomes" id="UP000266568">
    <property type="component" value="Unassembled WGS sequence"/>
</dbReference>
<sequence length="613" mass="64724">MSKRPWRLRISRAEVALGAVALLLAGASIPALSQETPESILPPGFGDPAPTPAPTPTPTPRATPRPGASPSPRLVLPDLERPGATASPSPSPSGTPTPSPTETPDQASVLARYTLPAFARHSLARVGSAREGDGLRADAFGDADGRFLEALMRRLDTPLPSRWLHIGLRRMLASGLDTPGDVNGADFAAERAWLLIRMGEPVVARSLIQDVDTGNYTPKLLQVAMQAALATGDPAGLCPLGDVMDRYDDHTAGWPLARVMCAALGGHAEQADAALATVRRQRLATGIDLHLAEKVLGAASRRGAVTIEWTGVDQLTAWRYGLAMATGVEIPDKLYATVAPWVTGWRAQSPMLSATERAVPAQRAAARGVLSNVALVDLFGDIAAGEDSGSAAAAVASDLRSAYVDQDRDDRLSALRALWDAGDDPLDRYGRLVMTARAAARVAPADKTAEADTIVASMLTAGFDRAALRWQPHVVRGEPAWAMLALADPSSRARISYGDVDAVHDRDDANFTRSRLFLAGAAGLGRMSADDAERAAKELDLRIGAINSWTKAIDRAAAQNQPATVMLLAAVGMQGSDWRAVPPENLYHIVAALRATGLEGYARMIAAEAVGRV</sequence>
<evidence type="ECO:0000256" key="1">
    <source>
        <dbReference type="SAM" id="MobiDB-lite"/>
    </source>
</evidence>
<feature type="compositionally biased region" description="Pro residues" evidence="1">
    <location>
        <begin position="89"/>
        <end position="101"/>
    </location>
</feature>
<organism evidence="2 3">
    <name type="scientific">Hephaestia caeni</name>
    <dbReference type="NCBI Taxonomy" id="645617"/>
    <lineage>
        <taxon>Bacteria</taxon>
        <taxon>Pseudomonadati</taxon>
        <taxon>Pseudomonadota</taxon>
        <taxon>Alphaproteobacteria</taxon>
        <taxon>Sphingomonadales</taxon>
        <taxon>Sphingomonadaceae</taxon>
        <taxon>Hephaestia</taxon>
    </lineage>
</organism>